<sequence length="46" mass="5076">MAISPTARQSINLNFHGYTNTEHHEQNQPPSPVNPSSPLETAPARH</sequence>
<keyword evidence="3" id="KW-1185">Reference proteome</keyword>
<evidence type="ECO:0000256" key="1">
    <source>
        <dbReference type="SAM" id="MobiDB-lite"/>
    </source>
</evidence>
<name>A0A0J8BAQ6_BETVV</name>
<evidence type="ECO:0000313" key="2">
    <source>
        <dbReference type="EMBL" id="KMS97048.1"/>
    </source>
</evidence>
<dbReference type="Proteomes" id="UP000035740">
    <property type="component" value="Unassembled WGS sequence"/>
</dbReference>
<protein>
    <submittedName>
        <fullName evidence="2">Uncharacterized protein</fullName>
    </submittedName>
</protein>
<gene>
    <name evidence="2" type="ORF">BVRB_7g179090</name>
</gene>
<dbReference type="EMBL" id="KQ090342">
    <property type="protein sequence ID" value="KMS97048.1"/>
    <property type="molecule type" value="Genomic_DNA"/>
</dbReference>
<proteinExistence type="predicted"/>
<feature type="region of interest" description="Disordered" evidence="1">
    <location>
        <begin position="1"/>
        <end position="46"/>
    </location>
</feature>
<reference evidence="2 3" key="1">
    <citation type="journal article" date="2014" name="Nature">
        <title>The genome of the recently domesticated crop plant sugar beet (Beta vulgaris).</title>
        <authorList>
            <person name="Dohm J.C."/>
            <person name="Minoche A.E."/>
            <person name="Holtgrawe D."/>
            <person name="Capella-Gutierrez S."/>
            <person name="Zakrzewski F."/>
            <person name="Tafer H."/>
            <person name="Rupp O."/>
            <person name="Sorensen T.R."/>
            <person name="Stracke R."/>
            <person name="Reinhardt R."/>
            <person name="Goesmann A."/>
            <person name="Kraft T."/>
            <person name="Schulz B."/>
            <person name="Stadler P.F."/>
            <person name="Schmidt T."/>
            <person name="Gabaldon T."/>
            <person name="Lehrach H."/>
            <person name="Weisshaar B."/>
            <person name="Himmelbauer H."/>
        </authorList>
    </citation>
    <scope>NUCLEOTIDE SEQUENCE [LARGE SCALE GENOMIC DNA]</scope>
    <source>
        <tissue evidence="2">Taproot</tissue>
    </source>
</reference>
<organism evidence="2 3">
    <name type="scientific">Beta vulgaris subsp. vulgaris</name>
    <name type="common">Beet</name>
    <dbReference type="NCBI Taxonomy" id="3555"/>
    <lineage>
        <taxon>Eukaryota</taxon>
        <taxon>Viridiplantae</taxon>
        <taxon>Streptophyta</taxon>
        <taxon>Embryophyta</taxon>
        <taxon>Tracheophyta</taxon>
        <taxon>Spermatophyta</taxon>
        <taxon>Magnoliopsida</taxon>
        <taxon>eudicotyledons</taxon>
        <taxon>Gunneridae</taxon>
        <taxon>Pentapetalae</taxon>
        <taxon>Caryophyllales</taxon>
        <taxon>Chenopodiaceae</taxon>
        <taxon>Betoideae</taxon>
        <taxon>Beta</taxon>
    </lineage>
</organism>
<feature type="compositionally biased region" description="Polar residues" evidence="1">
    <location>
        <begin position="1"/>
        <end position="20"/>
    </location>
</feature>
<dbReference type="AlphaFoldDB" id="A0A0J8BAQ6"/>
<evidence type="ECO:0000313" key="3">
    <source>
        <dbReference type="Proteomes" id="UP000035740"/>
    </source>
</evidence>
<dbReference type="Gramene" id="KMS97048">
    <property type="protein sequence ID" value="KMS97048"/>
    <property type="gene ID" value="BVRB_7g179090"/>
</dbReference>
<accession>A0A0J8BAQ6</accession>